<organism evidence="3 4">
    <name type="scientific">Corallococcus exiguus</name>
    <dbReference type="NCBI Taxonomy" id="83462"/>
    <lineage>
        <taxon>Bacteria</taxon>
        <taxon>Pseudomonadati</taxon>
        <taxon>Myxococcota</taxon>
        <taxon>Myxococcia</taxon>
        <taxon>Myxococcales</taxon>
        <taxon>Cystobacterineae</taxon>
        <taxon>Myxococcaceae</taxon>
        <taxon>Corallococcus</taxon>
    </lineage>
</organism>
<comment type="caution">
    <text evidence="3">The sequence shown here is derived from an EMBL/GenBank/DDBJ whole genome shotgun (WGS) entry which is preliminary data.</text>
</comment>
<dbReference type="AlphaFoldDB" id="A0A7X5BSY7"/>
<feature type="region of interest" description="Disordered" evidence="1">
    <location>
        <begin position="42"/>
        <end position="69"/>
    </location>
</feature>
<dbReference type="EMBL" id="JAAAPK010000005">
    <property type="protein sequence ID" value="NBC42660.1"/>
    <property type="molecule type" value="Genomic_DNA"/>
</dbReference>
<keyword evidence="2" id="KW-0732">Signal</keyword>
<gene>
    <name evidence="3" type="ORF">GTZ93_22930</name>
</gene>
<evidence type="ECO:0000256" key="1">
    <source>
        <dbReference type="SAM" id="MobiDB-lite"/>
    </source>
</evidence>
<sequence length="775" mass="83105">MFMRWSWTVVLLLLFPGAGGAQEVVAPEDFDSIVSRLEEAISAGSSGEEGEGEAQPGEETSSPATSDSAPAWTNLLRMDAATLTLLPRRGEGTDEGFVQVEPMVALGKGESLRLILGAPVRLRLWGGGEGAGLVRKEDWDTLSDWGQVVRLFMVGGDTPNSVWLGMMEGYSLLSGHLVRRYGNRINPDSHPAGVIATGTLGPVYAEVFASDVLSARLTGAEVALDVQHVLFGRPPVPGRYTLALSAVHDWGQVGGTSRPMTLAHLDATAVVLRRGRKGKRVEAHLLGGWGGRPGEGGAWGAVAGVGVDALTPTVDLRARLEGRLQRGGFRQGVFGPDYELARFQVAGLASVPLAEASFPEGTSAYGEVILSWDAVRLSGMRQRHLFLSLGVEAFSWGRVDVDGRVEAQLLHRDFSLGVGGLATAIGQPGTRYLVSGEARWRFLRGNLYALGQGGTLLFPTPDGTLRPGAFAAMGVGEWGEAGALALYEARGSIAQAQATLAVRYREPPSAAPAGGGAARRGGIRPSMPSEAAGLPAEVAEAKFKQLEAEFPGERLPMNVAELTRHRQALRESAPAEASAQPLWADYVAYLETRAAEIKKGIAEKGPLKWAGYQLVRDRYARGLAFEQTMVSLLEADAALPRAQRRWLKDLDQPRIETHVGVAKVDIRFADVLVIEEGPAAGPSPRVETFSFKSRELKLLDNDALVAQMTADARNALRYYGGKLEVLRKGMRQSAQVQRVRLVYEGGGLKPKKAETLEAAMSEAQEKVSEVEVMVQ</sequence>
<feature type="compositionally biased region" description="Low complexity" evidence="1">
    <location>
        <begin position="53"/>
        <end position="69"/>
    </location>
</feature>
<keyword evidence="4" id="KW-1185">Reference proteome</keyword>
<evidence type="ECO:0000313" key="4">
    <source>
        <dbReference type="Proteomes" id="UP000537825"/>
    </source>
</evidence>
<evidence type="ECO:0000313" key="3">
    <source>
        <dbReference type="EMBL" id="NBC42660.1"/>
    </source>
</evidence>
<name>A0A7X5BSY7_9BACT</name>
<reference evidence="3 4" key="1">
    <citation type="submission" date="2020-01" db="EMBL/GenBank/DDBJ databases">
        <title>The draft genome sequence of Corallococcus exiguus DSM 14696.</title>
        <authorList>
            <person name="Zhang X."/>
            <person name="Zhu H."/>
        </authorList>
    </citation>
    <scope>NUCLEOTIDE SEQUENCE [LARGE SCALE GENOMIC DNA]</scope>
    <source>
        <strain evidence="3 4">DSM 14696</strain>
    </source>
</reference>
<proteinExistence type="predicted"/>
<protein>
    <submittedName>
        <fullName evidence="3">Uncharacterized protein</fullName>
    </submittedName>
</protein>
<evidence type="ECO:0000256" key="2">
    <source>
        <dbReference type="SAM" id="SignalP"/>
    </source>
</evidence>
<accession>A0A7X5BSY7</accession>
<dbReference type="Proteomes" id="UP000537825">
    <property type="component" value="Unassembled WGS sequence"/>
</dbReference>
<feature type="signal peptide" evidence="2">
    <location>
        <begin position="1"/>
        <end position="21"/>
    </location>
</feature>
<feature type="chain" id="PRO_5031034532" evidence="2">
    <location>
        <begin position="22"/>
        <end position="775"/>
    </location>
</feature>
<feature type="region of interest" description="Disordered" evidence="1">
    <location>
        <begin position="507"/>
        <end position="530"/>
    </location>
</feature>